<evidence type="ECO:0000313" key="1">
    <source>
        <dbReference type="EnsemblMetazoa" id="OVOC10646.1"/>
    </source>
</evidence>
<dbReference type="EMBL" id="CMVM020000345">
    <property type="status" value="NOT_ANNOTATED_CDS"/>
    <property type="molecule type" value="Genomic_DNA"/>
</dbReference>
<dbReference type="Proteomes" id="UP000024404">
    <property type="component" value="Unassembled WGS sequence"/>
</dbReference>
<reference evidence="2" key="1">
    <citation type="submission" date="2013-10" db="EMBL/GenBank/DDBJ databases">
        <title>Genome sequencing of Onchocerca volvulus.</title>
        <authorList>
            <person name="Cotton J."/>
            <person name="Tsai J."/>
            <person name="Stanley E."/>
            <person name="Tracey A."/>
            <person name="Holroyd N."/>
            <person name="Lustigman S."/>
            <person name="Berriman M."/>
        </authorList>
    </citation>
    <scope>NUCLEOTIDE SEQUENCE</scope>
</reference>
<organism evidence="1 2">
    <name type="scientific">Onchocerca volvulus</name>
    <dbReference type="NCBI Taxonomy" id="6282"/>
    <lineage>
        <taxon>Eukaryota</taxon>
        <taxon>Metazoa</taxon>
        <taxon>Ecdysozoa</taxon>
        <taxon>Nematoda</taxon>
        <taxon>Chromadorea</taxon>
        <taxon>Rhabditida</taxon>
        <taxon>Spirurina</taxon>
        <taxon>Spiruromorpha</taxon>
        <taxon>Filarioidea</taxon>
        <taxon>Onchocercidae</taxon>
        <taxon>Onchocerca</taxon>
    </lineage>
</organism>
<evidence type="ECO:0000313" key="2">
    <source>
        <dbReference type="Proteomes" id="UP000024404"/>
    </source>
</evidence>
<reference evidence="1" key="2">
    <citation type="submission" date="2022-06" db="UniProtKB">
        <authorList>
            <consortium name="EnsemblMetazoa"/>
        </authorList>
    </citation>
    <scope>IDENTIFICATION</scope>
</reference>
<dbReference type="AlphaFoldDB" id="A0A8R1XLG0"/>
<name>A0A8R1XLG0_ONCVO</name>
<dbReference type="EnsemblMetazoa" id="OVOC10646.1">
    <property type="protein sequence ID" value="OVOC10646.1"/>
    <property type="gene ID" value="WBGene00247455"/>
</dbReference>
<proteinExistence type="predicted"/>
<sequence length="89" mass="9870">METDQLANSIVILTINLFPLQSHSAAKNETRNMMRFTERSFVSNSTKIAHILNTVSPIKSIQIESSCLGLVVIHIDLFWPGSLPSIESS</sequence>
<protein>
    <submittedName>
        <fullName evidence="1">Uncharacterized protein</fullName>
    </submittedName>
</protein>
<keyword evidence="2" id="KW-1185">Reference proteome</keyword>
<accession>A0A8R1XLG0</accession>